<protein>
    <submittedName>
        <fullName evidence="5">O-methyltransferase family protein</fullName>
    </submittedName>
</protein>
<dbReference type="Pfam" id="PF00891">
    <property type="entry name" value="Methyltransf_2"/>
    <property type="match status" value="1"/>
</dbReference>
<dbReference type="SUPFAM" id="SSF53335">
    <property type="entry name" value="S-adenosyl-L-methionine-dependent methyltransferases"/>
    <property type="match status" value="1"/>
</dbReference>
<keyword evidence="1" id="KW-0489">Methyltransferase</keyword>
<dbReference type="PROSITE" id="PS51683">
    <property type="entry name" value="SAM_OMT_II"/>
    <property type="match status" value="1"/>
</dbReference>
<evidence type="ECO:0000259" key="4">
    <source>
        <dbReference type="Pfam" id="PF00891"/>
    </source>
</evidence>
<dbReference type="GO" id="GO:0032259">
    <property type="term" value="P:methylation"/>
    <property type="evidence" value="ECO:0007669"/>
    <property type="project" value="UniProtKB-KW"/>
</dbReference>
<accession>A0ABD1R4K7</accession>
<reference evidence="6" key="1">
    <citation type="submission" date="2024-07" db="EMBL/GenBank/DDBJ databases">
        <title>Two chromosome-level genome assemblies of Korean endemic species Abeliophyllum distichum and Forsythia ovata (Oleaceae).</title>
        <authorList>
            <person name="Jang H."/>
        </authorList>
    </citation>
    <scope>NUCLEOTIDE SEQUENCE [LARGE SCALE GENOMIC DNA]</scope>
</reference>
<dbReference type="InterPro" id="IPR029063">
    <property type="entry name" value="SAM-dependent_MTases_sf"/>
</dbReference>
<name>A0ABD1R4K7_9LAMI</name>
<evidence type="ECO:0000313" key="5">
    <source>
        <dbReference type="EMBL" id="KAL2483370.1"/>
    </source>
</evidence>
<evidence type="ECO:0000256" key="3">
    <source>
        <dbReference type="ARBA" id="ARBA00022691"/>
    </source>
</evidence>
<sequence length="285" mass="32412">MRILTHSGFFVKVKLSGDEEKKGYWLTPSSLLLLKDEPYSVAPLLLTMLDPIFIEPWHHVSESFQKKEHLAPFEIAHGRTFWEYAVQDQRLNNFFNEAMASDARFVTSVLIRDCKHVFEGLNSMVDVGGGTGNVSKAIAEAFPYLKCTVFDIPHVVAGLKGTKNLSYVEGDMFESIPPTDAILLKWILHDWSDENCIKILNKCKEAISSKDERGKVIIIEMVVGNQKGDHKAMETQLFFDMLMMVDIAGKERDENEWAKLFYDAGFTHYKISPTLGLRSLIEVYP</sequence>
<evidence type="ECO:0000256" key="2">
    <source>
        <dbReference type="ARBA" id="ARBA00022679"/>
    </source>
</evidence>
<dbReference type="EMBL" id="JBFOLJ010000013">
    <property type="protein sequence ID" value="KAL2483370.1"/>
    <property type="molecule type" value="Genomic_DNA"/>
</dbReference>
<keyword evidence="6" id="KW-1185">Reference proteome</keyword>
<dbReference type="InterPro" id="IPR001077">
    <property type="entry name" value="COMT_C"/>
</dbReference>
<keyword evidence="2" id="KW-0808">Transferase</keyword>
<dbReference type="GO" id="GO:0008168">
    <property type="term" value="F:methyltransferase activity"/>
    <property type="evidence" value="ECO:0007669"/>
    <property type="project" value="UniProtKB-KW"/>
</dbReference>
<comment type="caution">
    <text evidence="5">The sequence shown here is derived from an EMBL/GenBank/DDBJ whole genome shotgun (WGS) entry which is preliminary data.</text>
</comment>
<organism evidence="5 6">
    <name type="scientific">Forsythia ovata</name>
    <dbReference type="NCBI Taxonomy" id="205694"/>
    <lineage>
        <taxon>Eukaryota</taxon>
        <taxon>Viridiplantae</taxon>
        <taxon>Streptophyta</taxon>
        <taxon>Embryophyta</taxon>
        <taxon>Tracheophyta</taxon>
        <taxon>Spermatophyta</taxon>
        <taxon>Magnoliopsida</taxon>
        <taxon>eudicotyledons</taxon>
        <taxon>Gunneridae</taxon>
        <taxon>Pentapetalae</taxon>
        <taxon>asterids</taxon>
        <taxon>lamiids</taxon>
        <taxon>Lamiales</taxon>
        <taxon>Oleaceae</taxon>
        <taxon>Forsythieae</taxon>
        <taxon>Forsythia</taxon>
    </lineage>
</organism>
<evidence type="ECO:0000313" key="6">
    <source>
        <dbReference type="Proteomes" id="UP001604277"/>
    </source>
</evidence>
<dbReference type="InterPro" id="IPR016461">
    <property type="entry name" value="COMT-like"/>
</dbReference>
<gene>
    <name evidence="5" type="ORF">Fot_44814</name>
</gene>
<proteinExistence type="predicted"/>
<dbReference type="Proteomes" id="UP001604277">
    <property type="component" value="Unassembled WGS sequence"/>
</dbReference>
<dbReference type="PANTHER" id="PTHR11746">
    <property type="entry name" value="O-METHYLTRANSFERASE"/>
    <property type="match status" value="1"/>
</dbReference>
<dbReference type="Gene3D" id="3.40.50.150">
    <property type="entry name" value="Vaccinia Virus protein VP39"/>
    <property type="match status" value="1"/>
</dbReference>
<evidence type="ECO:0000256" key="1">
    <source>
        <dbReference type="ARBA" id="ARBA00022603"/>
    </source>
</evidence>
<keyword evidence="3" id="KW-0949">S-adenosyl-L-methionine</keyword>
<feature type="domain" description="O-methyltransferase C-terminal" evidence="4">
    <location>
        <begin position="57"/>
        <end position="266"/>
    </location>
</feature>
<dbReference type="AlphaFoldDB" id="A0ABD1R4K7"/>
<dbReference type="FunFam" id="3.40.50.150:FF:000057">
    <property type="entry name" value="O-methyltransferase ZRP4"/>
    <property type="match status" value="1"/>
</dbReference>